<comment type="similarity">
    <text evidence="2">Belongs to the SNF2/RAD54 helicase family.</text>
</comment>
<evidence type="ECO:0000256" key="10">
    <source>
        <dbReference type="ARBA" id="ARBA00023204"/>
    </source>
</evidence>
<dbReference type="PROSITE" id="PS51192">
    <property type="entry name" value="HELICASE_ATP_BIND_1"/>
    <property type="match status" value="1"/>
</dbReference>
<reference evidence="16 17" key="1">
    <citation type="submission" date="2016-03" db="EMBL/GenBank/DDBJ databases">
        <title>How can Kluyveromyces marxianus grow so fast - potential evolutionary course in Saccharomyces Complex revealed by comparative genomics.</title>
        <authorList>
            <person name="Mo W."/>
            <person name="Lu W."/>
            <person name="Yang X."/>
            <person name="Qi J."/>
            <person name="Lv H."/>
        </authorList>
    </citation>
    <scope>NUCLEOTIDE SEQUENCE [LARGE SCALE GENOMIC DNA]</scope>
    <source>
        <strain evidence="16 17">FIM1</strain>
    </source>
</reference>
<evidence type="ECO:0000256" key="1">
    <source>
        <dbReference type="ARBA" id="ARBA00004123"/>
    </source>
</evidence>
<dbReference type="InterPro" id="IPR000330">
    <property type="entry name" value="SNF2_N"/>
</dbReference>
<dbReference type="CDD" id="cd18000">
    <property type="entry name" value="DEXHc_ERCC6"/>
    <property type="match status" value="1"/>
</dbReference>
<feature type="region of interest" description="Disordered" evidence="13">
    <location>
        <begin position="938"/>
        <end position="965"/>
    </location>
</feature>
<keyword evidence="5" id="KW-0227">DNA damage</keyword>
<evidence type="ECO:0000256" key="3">
    <source>
        <dbReference type="ARBA" id="ARBA00012551"/>
    </source>
</evidence>
<keyword evidence="4" id="KW-0547">Nucleotide-binding</keyword>
<evidence type="ECO:0000313" key="16">
    <source>
        <dbReference type="EMBL" id="QGN13477.1"/>
    </source>
</evidence>
<dbReference type="Proteomes" id="UP000422736">
    <property type="component" value="Chromosome 1"/>
</dbReference>
<organism evidence="16 17">
    <name type="scientific">Kluyveromyces marxianus</name>
    <name type="common">Yeast</name>
    <name type="synonym">Candida kefyr</name>
    <dbReference type="NCBI Taxonomy" id="4911"/>
    <lineage>
        <taxon>Eukaryota</taxon>
        <taxon>Fungi</taxon>
        <taxon>Dikarya</taxon>
        <taxon>Ascomycota</taxon>
        <taxon>Saccharomycotina</taxon>
        <taxon>Saccharomycetes</taxon>
        <taxon>Saccharomycetales</taxon>
        <taxon>Saccharomycetaceae</taxon>
        <taxon>Kluyveromyces</taxon>
    </lineage>
</organism>
<evidence type="ECO:0000256" key="2">
    <source>
        <dbReference type="ARBA" id="ARBA00007025"/>
    </source>
</evidence>
<keyword evidence="7" id="KW-0347">Helicase</keyword>
<dbReference type="Pfam" id="PF25875">
    <property type="entry name" value="WHD_Rad26_CSB"/>
    <property type="match status" value="1"/>
</dbReference>
<evidence type="ECO:0000313" key="17">
    <source>
        <dbReference type="Proteomes" id="UP000422736"/>
    </source>
</evidence>
<feature type="domain" description="Helicase ATP-binding" evidence="14">
    <location>
        <begin position="284"/>
        <end position="491"/>
    </location>
</feature>
<evidence type="ECO:0000256" key="7">
    <source>
        <dbReference type="ARBA" id="ARBA00022806"/>
    </source>
</evidence>
<evidence type="ECO:0000256" key="8">
    <source>
        <dbReference type="ARBA" id="ARBA00022840"/>
    </source>
</evidence>
<dbReference type="Pfam" id="PF00176">
    <property type="entry name" value="SNF2-rel_dom"/>
    <property type="match status" value="1"/>
</dbReference>
<name>A0ABX6ER33_KLUMA</name>
<evidence type="ECO:0000256" key="11">
    <source>
        <dbReference type="ARBA" id="ARBA00023242"/>
    </source>
</evidence>
<comment type="subcellular location">
    <subcellularLocation>
        <location evidence="1">Nucleus</location>
    </subcellularLocation>
</comment>
<dbReference type="EMBL" id="CP015054">
    <property type="protein sequence ID" value="QGN13477.1"/>
    <property type="molecule type" value="Genomic_DNA"/>
</dbReference>
<dbReference type="InterPro" id="IPR058951">
    <property type="entry name" value="WHD_Rad26_CSB-like"/>
</dbReference>
<keyword evidence="9" id="KW-0238">DNA-binding</keyword>
<dbReference type="SUPFAM" id="SSF52540">
    <property type="entry name" value="P-loop containing nucleoside triphosphate hydrolases"/>
    <property type="match status" value="2"/>
</dbReference>
<evidence type="ECO:0000256" key="9">
    <source>
        <dbReference type="ARBA" id="ARBA00023125"/>
    </source>
</evidence>
<dbReference type="CDD" id="cd18793">
    <property type="entry name" value="SF2_C_SNF"/>
    <property type="match status" value="1"/>
</dbReference>
<dbReference type="SMART" id="SM00487">
    <property type="entry name" value="DEXDc"/>
    <property type="match status" value="1"/>
</dbReference>
<dbReference type="PANTHER" id="PTHR45629">
    <property type="entry name" value="SNF2/RAD54 FAMILY MEMBER"/>
    <property type="match status" value="1"/>
</dbReference>
<evidence type="ECO:0000259" key="14">
    <source>
        <dbReference type="PROSITE" id="PS51192"/>
    </source>
</evidence>
<sequence>MNENDNELNSLGVQMMSQASLEQKIENNANSLISKQTLEQEEKLLERYINKRDVIRQKRDSLFRKRKSASRISVRAKLKTQIDEIDNYELKPLEEDIAEIKGRIKALKEVDGEPTAQNGSDQRQPGESEKDFLLRTGKITGFGNTVNFSMDSNEDSKSVLLAERQMLKNIDGEEDADENIGEISSDIIDDSKEEAALTSEKSDITRKPAETIDDGDEYHYQQRLKKWISYRSKDRDSDIDDNTPEWLKPHPKIPDARLNEDFKVPGDIFPLLFPYQKTCVQWLCELYQQGCGGIIGDEMGLGKTIQVISFLATLHHSNKLDGPVLVVCPATVMKQWCNEFHTWWPPFRTIILHSIGAGMNKGTDISEEELESLLMNSNYGTFTYNDYEKKEKTRTSVQSRRSVKKLLDKVITDGHVIITTYVGLRLHAEALLNVNWGYAILDEGHKIRNPDSDISLTCKQIKTQNRIILSGTPIQNNLTELWSLFDFIYPGKLGTLPVFQQQFANPINMGGYSNASNIQVKTGYKCAVALRDLISPYLLRRVKSDVAKDLPKKNEMVLFCKLTQFQKSKYLEFLHSDELAKIRSGKRQVLYGIDILRKICNHPDLLDLKMKKRDDYDEDDYGNPARSGKMQVVKQLLLLWYSQGHKTLLFTQSRQMLDILEEFIRFKDPKLSELKYLRMDGTTNIGSRQQLVDKFNNEDYNVFLLTTRVGGLGVNLTGANRVIIFDPDWNPSTDMQARERAWRIGQKREVAIYRLMIAGSIEEKIYHRQIFKQFLSNKILKDPKQKRFFKMSDLHDLFTLGGDNGYETEEFNQEIMRQTTDLQRNKSEEADDLDKLSQISGVHKLEGFFNSKEEEEKKSTEDDRIMGSLFSSQKLVDDKDKDDIISQEASRNVKDALDALKQSRKQTKRFDVGTPTWTGRFGKAGRIKKAKLTQSKINKTRREASQDNDEPLKVKTLPSQEKKKDSNIDLEALKSSIKSYLIKAPNYSSKSADIVTKVGLHLTNATEVDRVRSILRDIAVFDKQEKVWTLKPSAVTE</sequence>
<dbReference type="InterPro" id="IPR038718">
    <property type="entry name" value="SNF2-like_sf"/>
</dbReference>
<dbReference type="InterPro" id="IPR014001">
    <property type="entry name" value="Helicase_ATP-bd"/>
</dbReference>
<evidence type="ECO:0000256" key="4">
    <source>
        <dbReference type="ARBA" id="ARBA00022741"/>
    </source>
</evidence>
<dbReference type="InterPro" id="IPR050496">
    <property type="entry name" value="SNF2_RAD54_helicase_repair"/>
</dbReference>
<gene>
    <name evidence="16" type="primary">RAD26</name>
    <name evidence="16" type="ORF">FIM1_115</name>
</gene>
<dbReference type="InterPro" id="IPR027417">
    <property type="entry name" value="P-loop_NTPase"/>
</dbReference>
<dbReference type="Gene3D" id="3.40.50.10810">
    <property type="entry name" value="Tandem AAA-ATPase domain"/>
    <property type="match status" value="1"/>
</dbReference>
<proteinExistence type="inferred from homology"/>
<dbReference type="EC" id="3.6.4.12" evidence="3"/>
<keyword evidence="6" id="KW-0378">Hydrolase</keyword>
<dbReference type="InterPro" id="IPR049730">
    <property type="entry name" value="SNF2/RAD54-like_C"/>
</dbReference>
<keyword evidence="10" id="KW-0234">DNA repair</keyword>
<evidence type="ECO:0000256" key="12">
    <source>
        <dbReference type="ARBA" id="ARBA00047995"/>
    </source>
</evidence>
<dbReference type="InterPro" id="IPR001650">
    <property type="entry name" value="Helicase_C-like"/>
</dbReference>
<feature type="region of interest" description="Disordered" evidence="13">
    <location>
        <begin position="109"/>
        <end position="128"/>
    </location>
</feature>
<evidence type="ECO:0000256" key="5">
    <source>
        <dbReference type="ARBA" id="ARBA00022763"/>
    </source>
</evidence>
<dbReference type="Gene3D" id="3.40.50.300">
    <property type="entry name" value="P-loop containing nucleotide triphosphate hydrolases"/>
    <property type="match status" value="1"/>
</dbReference>
<dbReference type="PROSITE" id="PS51194">
    <property type="entry name" value="HELICASE_CTER"/>
    <property type="match status" value="1"/>
</dbReference>
<evidence type="ECO:0000259" key="15">
    <source>
        <dbReference type="PROSITE" id="PS51194"/>
    </source>
</evidence>
<keyword evidence="11" id="KW-0539">Nucleus</keyword>
<feature type="compositionally biased region" description="Basic and acidic residues" evidence="13">
    <location>
        <begin position="940"/>
        <end position="953"/>
    </location>
</feature>
<evidence type="ECO:0000256" key="13">
    <source>
        <dbReference type="SAM" id="MobiDB-lite"/>
    </source>
</evidence>
<feature type="domain" description="Helicase C-terminal" evidence="15">
    <location>
        <begin position="632"/>
        <end position="795"/>
    </location>
</feature>
<dbReference type="SMART" id="SM00490">
    <property type="entry name" value="HELICc"/>
    <property type="match status" value="1"/>
</dbReference>
<keyword evidence="17" id="KW-1185">Reference proteome</keyword>
<keyword evidence="8" id="KW-0067">ATP-binding</keyword>
<comment type="catalytic activity">
    <reaction evidence="12">
        <text>ATP + H2O = ADP + phosphate + H(+)</text>
        <dbReference type="Rhea" id="RHEA:13065"/>
        <dbReference type="ChEBI" id="CHEBI:15377"/>
        <dbReference type="ChEBI" id="CHEBI:15378"/>
        <dbReference type="ChEBI" id="CHEBI:30616"/>
        <dbReference type="ChEBI" id="CHEBI:43474"/>
        <dbReference type="ChEBI" id="CHEBI:456216"/>
        <dbReference type="EC" id="3.6.4.12"/>
    </reaction>
</comment>
<protein>
    <recommendedName>
        <fullName evidence="3">DNA helicase</fullName>
        <ecNumber evidence="3">3.6.4.12</ecNumber>
    </recommendedName>
</protein>
<evidence type="ECO:0000256" key="6">
    <source>
        <dbReference type="ARBA" id="ARBA00022801"/>
    </source>
</evidence>
<accession>A0ABX6ER33</accession>
<dbReference type="Pfam" id="PF00271">
    <property type="entry name" value="Helicase_C"/>
    <property type="match status" value="1"/>
</dbReference>
<dbReference type="PANTHER" id="PTHR45629:SF7">
    <property type="entry name" value="DNA EXCISION REPAIR PROTEIN ERCC-6-RELATED"/>
    <property type="match status" value="1"/>
</dbReference>